<keyword evidence="1 5" id="KW-0245">EGF-like domain</keyword>
<dbReference type="FunFam" id="2.10.25.10:FF:000038">
    <property type="entry name" value="Fibrillin 2"/>
    <property type="match status" value="1"/>
</dbReference>
<dbReference type="GO" id="GO:0005509">
    <property type="term" value="F:calcium ion binding"/>
    <property type="evidence" value="ECO:0007669"/>
    <property type="project" value="InterPro"/>
</dbReference>
<dbReference type="GO" id="GO:0007189">
    <property type="term" value="P:adenylate cyclase-activating G protein-coupled receptor signaling pathway"/>
    <property type="evidence" value="ECO:0007669"/>
    <property type="project" value="TreeGrafter"/>
</dbReference>
<dbReference type="GO" id="GO:0004930">
    <property type="term" value="F:G protein-coupled receptor activity"/>
    <property type="evidence" value="ECO:0007669"/>
    <property type="project" value="TreeGrafter"/>
</dbReference>
<keyword evidence="3" id="KW-0677">Repeat</keyword>
<dbReference type="SUPFAM" id="SSF57196">
    <property type="entry name" value="EGF/Laminin"/>
    <property type="match status" value="1"/>
</dbReference>
<dbReference type="SMART" id="SM00179">
    <property type="entry name" value="EGF_CA"/>
    <property type="match status" value="3"/>
</dbReference>
<dbReference type="PROSITE" id="PS50026">
    <property type="entry name" value="EGF_3"/>
    <property type="match status" value="2"/>
</dbReference>
<keyword evidence="9" id="KW-1185">Reference proteome</keyword>
<dbReference type="Proteomes" id="UP001187343">
    <property type="component" value="Unassembled WGS sequence"/>
</dbReference>
<gene>
    <name evidence="8" type="ORF">Q8A67_017669</name>
</gene>
<dbReference type="PANTHER" id="PTHR45813:SF4">
    <property type="entry name" value="ADHESION G PROTEIN-COUPLED RECEPTOR F5"/>
    <property type="match status" value="1"/>
</dbReference>
<dbReference type="SMART" id="SM00181">
    <property type="entry name" value="EGF"/>
    <property type="match status" value="3"/>
</dbReference>
<dbReference type="GO" id="GO:0030855">
    <property type="term" value="P:epithelial cell differentiation"/>
    <property type="evidence" value="ECO:0007669"/>
    <property type="project" value="UniProtKB-ARBA"/>
</dbReference>
<evidence type="ECO:0000256" key="3">
    <source>
        <dbReference type="ARBA" id="ARBA00022737"/>
    </source>
</evidence>
<feature type="domain" description="EGF-like" evidence="7">
    <location>
        <begin position="536"/>
        <end position="574"/>
    </location>
</feature>
<dbReference type="PROSITE" id="PS00010">
    <property type="entry name" value="ASX_HYDROXYL"/>
    <property type="match status" value="2"/>
</dbReference>
<evidence type="ECO:0000256" key="2">
    <source>
        <dbReference type="ARBA" id="ARBA00022729"/>
    </source>
</evidence>
<protein>
    <recommendedName>
        <fullName evidence="7">EGF-like domain-containing protein</fullName>
    </recommendedName>
</protein>
<dbReference type="SUPFAM" id="SSF57184">
    <property type="entry name" value="Growth factor receptor domain"/>
    <property type="match status" value="1"/>
</dbReference>
<accession>A0AA88TFW3</accession>
<dbReference type="Pfam" id="PF07645">
    <property type="entry name" value="EGF_CA"/>
    <property type="match status" value="3"/>
</dbReference>
<dbReference type="InterPro" id="IPR009030">
    <property type="entry name" value="Growth_fac_rcpt_cys_sf"/>
</dbReference>
<dbReference type="InterPro" id="IPR049883">
    <property type="entry name" value="NOTCH1_EGF-like"/>
</dbReference>
<evidence type="ECO:0000256" key="5">
    <source>
        <dbReference type="PROSITE-ProRule" id="PRU00076"/>
    </source>
</evidence>
<proteinExistence type="predicted"/>
<feature type="chain" id="PRO_5041734095" description="EGF-like domain-containing protein" evidence="6">
    <location>
        <begin position="29"/>
        <end position="1292"/>
    </location>
</feature>
<evidence type="ECO:0000313" key="9">
    <source>
        <dbReference type="Proteomes" id="UP001187343"/>
    </source>
</evidence>
<keyword evidence="2 6" id="KW-0732">Signal</keyword>
<dbReference type="InterPro" id="IPR001881">
    <property type="entry name" value="EGF-like_Ca-bd_dom"/>
</dbReference>
<dbReference type="InterPro" id="IPR000152">
    <property type="entry name" value="EGF-type_Asp/Asn_hydroxyl_site"/>
</dbReference>
<dbReference type="Gene3D" id="2.10.25.10">
    <property type="entry name" value="Laminin"/>
    <property type="match status" value="3"/>
</dbReference>
<dbReference type="InterPro" id="IPR000742">
    <property type="entry name" value="EGF"/>
</dbReference>
<evidence type="ECO:0000256" key="4">
    <source>
        <dbReference type="ARBA" id="ARBA00023157"/>
    </source>
</evidence>
<sequence length="1292" mass="143207">MAGQDTGQILKYSIGIVIAVLLTHECVAETLDFPETSIDLEFSYIDGQLHHRIPRSTGSELLEFIVIIEVNASQAVVIEQIRASLASITFPLQLDNNTEVTAANITTVCQPNVTDYQCVCEDGYAWSYNNCQTYRACGKISSGSCGCINGIPSDGEMCVLESELPFTDFLFEIELESTSISVINEMRDFLQNITFPLQFSEVVEVLDMDITTVCSFNDSGYKCVCEDQYFWPCDKCTVYGNCDGNIINNTCSCINNIPSDRQFCQTINEIANNIACGQPSSVSAEYLTEVQIDVENAAIIDQLRTILMSFNLPYTVSDSTNITEINMTTVCSLNETQYQCQCENLFVWPNDTCHSYEACDDIIDGSCTCINGLPTDGQFCQLKEAPPSDYVIDFDVRFFDLFLVNYLRNLFTNISLPLTLSNSIHITDIDMTTVCGLNGTEYECKCEEDHVWPSDTCRAYEVCDGIVGGTCGCIQALPSDGPLCQRDINECKDAVSVCGQYSDCINIIGSHMCSCWSGFNISNKDSPVSRNNSCQDINECLFSPSICGPHSICTNQLGSYNCSCLNGFSATISSLPISNNNTCTDVHECLNTLEACGPNSRCFNSIGGYNCSCLSEFTVTDRSQPVSTSNPCNVTLPLTEYLIEIQINSMDSSITNQLRNILMYISLPYTITDSTNITEINITTGMISGSALLCCYQCKCEGLFVWPNDTCHSYDACDDITNGSCTCINALPVDGQFCQVLPSKYVIDIDVRFFDLFLVDYLRNLVKNISLPLTLRNSINVTDIDMTTVCGLNGTEYECKCEEDHVWPSDTCRAYEVCDGIVGGTCGCIQALPSDGPLCQRVTLPLTEYLIEIQINSMDSSITNQLRNILMLISLPYTITDSTNITEINITTVCSLNQTQYQCKCEGLFVWPNDTCHSYDACDDITNGSCTCINALPVDGQFCQVLPSKYVIDIDVRFFDLFLVDYLRNLVKNISLPLTLRNSINVTDIDMTTVCGLNGTEYECKCEEDHVWPNDTCRAYEVCDGIVGGTCGCIQALPSEGPLCQRVCGQYSDLTLPVNEYLIEIQINSMDSSITSRLRNILMFISLPYTITDSTNITEVNITTVCSLNETQYQCKCEGLFVWPNDTCHSYDACDVITDGSCTCINALPIDGQFCQVLPSNYVIDIDVRFFDLFLVDYLRNFVKNISLPLTLRNSINITDIDMTTVCGLNGTEYECKCEEDHVWPNDTCRAYEVCDGSVRGTCECIQALPLVGPLCQRDINECKDAVFNNTCRDVDECVEISDVCAITHVKI</sequence>
<name>A0AA88TFW3_9TELE</name>
<dbReference type="InterPro" id="IPR057400">
    <property type="entry name" value="ADGRF3/5_N"/>
</dbReference>
<evidence type="ECO:0000256" key="1">
    <source>
        <dbReference type="ARBA" id="ARBA00022536"/>
    </source>
</evidence>
<evidence type="ECO:0000313" key="8">
    <source>
        <dbReference type="EMBL" id="KAK2884032.1"/>
    </source>
</evidence>
<reference evidence="8" key="1">
    <citation type="submission" date="2023-08" db="EMBL/GenBank/DDBJ databases">
        <title>Chromosome-level Genome Assembly of mud carp (Cirrhinus molitorella).</title>
        <authorList>
            <person name="Liu H."/>
        </authorList>
    </citation>
    <scope>NUCLEOTIDE SEQUENCE</scope>
    <source>
        <strain evidence="8">Prfri</strain>
        <tissue evidence="8">Muscle</tissue>
    </source>
</reference>
<feature type="domain" description="EGF-like" evidence="7">
    <location>
        <begin position="585"/>
        <end position="624"/>
    </location>
</feature>
<organism evidence="8 9">
    <name type="scientific">Cirrhinus molitorella</name>
    <name type="common">mud carp</name>
    <dbReference type="NCBI Taxonomy" id="172907"/>
    <lineage>
        <taxon>Eukaryota</taxon>
        <taxon>Metazoa</taxon>
        <taxon>Chordata</taxon>
        <taxon>Craniata</taxon>
        <taxon>Vertebrata</taxon>
        <taxon>Euteleostomi</taxon>
        <taxon>Actinopterygii</taxon>
        <taxon>Neopterygii</taxon>
        <taxon>Teleostei</taxon>
        <taxon>Ostariophysi</taxon>
        <taxon>Cypriniformes</taxon>
        <taxon>Cyprinidae</taxon>
        <taxon>Labeoninae</taxon>
        <taxon>Labeonini</taxon>
        <taxon>Cirrhinus</taxon>
    </lineage>
</organism>
<dbReference type="EMBL" id="JAUYZG010000017">
    <property type="protein sequence ID" value="KAK2884032.1"/>
    <property type="molecule type" value="Genomic_DNA"/>
</dbReference>
<keyword evidence="4" id="KW-1015">Disulfide bond</keyword>
<evidence type="ECO:0000259" key="7">
    <source>
        <dbReference type="PROSITE" id="PS50026"/>
    </source>
</evidence>
<dbReference type="Pfam" id="PF25387">
    <property type="entry name" value="ADGRF3_N"/>
    <property type="match status" value="10"/>
</dbReference>
<comment type="caution">
    <text evidence="8">The sequence shown here is derived from an EMBL/GenBank/DDBJ whole genome shotgun (WGS) entry which is preliminary data.</text>
</comment>
<evidence type="ECO:0000256" key="6">
    <source>
        <dbReference type="SAM" id="SignalP"/>
    </source>
</evidence>
<dbReference type="CDD" id="cd00054">
    <property type="entry name" value="EGF_CA"/>
    <property type="match status" value="1"/>
</dbReference>
<feature type="signal peptide" evidence="6">
    <location>
        <begin position="1"/>
        <end position="28"/>
    </location>
</feature>
<dbReference type="PANTHER" id="PTHR45813">
    <property type="entry name" value="IG-LIKE DOMAIN-CONTAINING PROTEIN"/>
    <property type="match status" value="1"/>
</dbReference>
<comment type="caution">
    <text evidence="5">Lacks conserved residue(s) required for the propagation of feature annotation.</text>
</comment>
<dbReference type="InterPro" id="IPR051587">
    <property type="entry name" value="Adhesion_GPCR"/>
</dbReference>